<evidence type="ECO:0000313" key="3">
    <source>
        <dbReference type="EMBL" id="KAK1751431.1"/>
    </source>
</evidence>
<protein>
    <recommendedName>
        <fullName evidence="2">T6SS Phospholipase effector Tle1-like catalytic domain-containing protein</fullName>
    </recommendedName>
</protein>
<dbReference type="SUPFAM" id="SSF53474">
    <property type="entry name" value="alpha/beta-Hydrolases"/>
    <property type="match status" value="1"/>
</dbReference>
<dbReference type="AlphaFoldDB" id="A0AAJ0B8P0"/>
<reference evidence="3" key="1">
    <citation type="submission" date="2023-06" db="EMBL/GenBank/DDBJ databases">
        <title>Genome-scale phylogeny and comparative genomics of the fungal order Sordariales.</title>
        <authorList>
            <consortium name="Lawrence Berkeley National Laboratory"/>
            <person name="Hensen N."/>
            <person name="Bonometti L."/>
            <person name="Westerberg I."/>
            <person name="Brannstrom I.O."/>
            <person name="Guillou S."/>
            <person name="Cros-Aarteil S."/>
            <person name="Calhoun S."/>
            <person name="Haridas S."/>
            <person name="Kuo A."/>
            <person name="Mondo S."/>
            <person name="Pangilinan J."/>
            <person name="Riley R."/>
            <person name="Labutti K."/>
            <person name="Andreopoulos B."/>
            <person name="Lipzen A."/>
            <person name="Chen C."/>
            <person name="Yanf M."/>
            <person name="Daum C."/>
            <person name="Ng V."/>
            <person name="Clum A."/>
            <person name="Steindorff A."/>
            <person name="Ohm R."/>
            <person name="Martin F."/>
            <person name="Silar P."/>
            <person name="Natvig D."/>
            <person name="Lalanne C."/>
            <person name="Gautier V."/>
            <person name="Ament-Velasquez S.L."/>
            <person name="Kruys A."/>
            <person name="Hutchinson M.I."/>
            <person name="Powell A.J."/>
            <person name="Barry K."/>
            <person name="Miller A.N."/>
            <person name="Grigoriev I.V."/>
            <person name="Debuchy R."/>
            <person name="Gladieux P."/>
            <person name="Thoren M.H."/>
            <person name="Johannesson H."/>
        </authorList>
    </citation>
    <scope>NUCLEOTIDE SEQUENCE</scope>
    <source>
        <strain evidence="3">PSN4</strain>
    </source>
</reference>
<dbReference type="PANTHER" id="PTHR33840">
    <property type="match status" value="1"/>
</dbReference>
<evidence type="ECO:0000313" key="4">
    <source>
        <dbReference type="Proteomes" id="UP001239445"/>
    </source>
</evidence>
<feature type="domain" description="T6SS Phospholipase effector Tle1-like catalytic" evidence="2">
    <location>
        <begin position="19"/>
        <end position="314"/>
    </location>
</feature>
<accession>A0AAJ0B8P0</accession>
<gene>
    <name evidence="3" type="ORF">QBC47DRAFT_391788</name>
</gene>
<evidence type="ECO:0000259" key="2">
    <source>
        <dbReference type="Pfam" id="PF09994"/>
    </source>
</evidence>
<organism evidence="3 4">
    <name type="scientific">Echria macrotheca</name>
    <dbReference type="NCBI Taxonomy" id="438768"/>
    <lineage>
        <taxon>Eukaryota</taxon>
        <taxon>Fungi</taxon>
        <taxon>Dikarya</taxon>
        <taxon>Ascomycota</taxon>
        <taxon>Pezizomycotina</taxon>
        <taxon>Sordariomycetes</taxon>
        <taxon>Sordariomycetidae</taxon>
        <taxon>Sordariales</taxon>
        <taxon>Schizotheciaceae</taxon>
        <taxon>Echria</taxon>
    </lineage>
</organism>
<name>A0AAJ0B8P0_9PEZI</name>
<dbReference type="PANTHER" id="PTHR33840:SF1">
    <property type="entry name" value="TLE1 PHOSPHOLIPASE DOMAIN-CONTAINING PROTEIN"/>
    <property type="match status" value="1"/>
</dbReference>
<dbReference type="EMBL" id="MU839842">
    <property type="protein sequence ID" value="KAK1751431.1"/>
    <property type="molecule type" value="Genomic_DNA"/>
</dbReference>
<comment type="caution">
    <text evidence="3">The sequence shown here is derived from an EMBL/GenBank/DDBJ whole genome shotgun (WGS) entry which is preliminary data.</text>
</comment>
<dbReference type="InterPro" id="IPR029058">
    <property type="entry name" value="AB_hydrolase_fold"/>
</dbReference>
<dbReference type="Proteomes" id="UP001239445">
    <property type="component" value="Unassembled WGS sequence"/>
</dbReference>
<feature type="region of interest" description="Disordered" evidence="1">
    <location>
        <begin position="365"/>
        <end position="414"/>
    </location>
</feature>
<dbReference type="Pfam" id="PF09994">
    <property type="entry name" value="T6SS_Tle1-like_cat"/>
    <property type="match status" value="1"/>
</dbReference>
<sequence length="631" mass="69583">MASLTTESTQTGKQPGAPKRLIVCIDGTWMDSLGKKSFEPPSNVTRISRGFCRTCSDGTHQIISYHRGVGTANAIDQITGGAFGMGLDGDIREAYNFICTNYVDGDDIILLGFSRGAFTARSTADMIASIGLLTPEGLDNFYRIFEDYENMGDKTRDTDEYLVRGLPEYNGSHGAAKVQWEVDRMRRYKEGLKALKYTRDRFNDNTTEIKIRALAVWDTVGTLGIPPAPVIGVRGSADQWRFTNTQISDHVEYAFQALGLDEPRYAFRPSLWERAVSSKTKLKQVWFPGSHANIGGGWPDQQMANITLAWMCDQLATLGVEFNFARMTSIFIQGLRFSAAHPFPFAPAPSRTAAGLSKLFRKGSSSSSAASSSEDPRPWASDPLFHHPFAPPKRDEVECDGKDKHPDLPPNGDVTGLWQFARPWALGMIRSPPAGVQTWAGKTVRRPGLSLRVDEDTNEDTKEPLVGTAETIHSSVRVRLACGGLGLDDRDVWTCDSLLRGDEKYGDGPLWRLERTSPSGQRAPLPREINIPGGEYPASVMYPVGDDDGAWQWVWTAKIQGSGADQIPQAPVLHEEPLTGFWERYLLKLLAGDPDVWKYAFRGLPLAVQEAPPAPPVKQSKRASFIGALTK</sequence>
<proteinExistence type="predicted"/>
<feature type="compositionally biased region" description="Basic and acidic residues" evidence="1">
    <location>
        <begin position="392"/>
        <end position="407"/>
    </location>
</feature>
<keyword evidence="4" id="KW-1185">Reference proteome</keyword>
<evidence type="ECO:0000256" key="1">
    <source>
        <dbReference type="SAM" id="MobiDB-lite"/>
    </source>
</evidence>
<dbReference type="InterPro" id="IPR018712">
    <property type="entry name" value="Tle1-like_cat"/>
</dbReference>